<protein>
    <submittedName>
        <fullName evidence="1">Uncharacterized protein</fullName>
    </submittedName>
</protein>
<proteinExistence type="predicted"/>
<comment type="caution">
    <text evidence="1">The sequence shown here is derived from an EMBL/GenBank/DDBJ whole genome shotgun (WGS) entry which is preliminary data.</text>
</comment>
<dbReference type="EMBL" id="BPLR01004945">
    <property type="protein sequence ID" value="GIX98675.1"/>
    <property type="molecule type" value="Genomic_DNA"/>
</dbReference>
<gene>
    <name evidence="1" type="ORF">CEXT_239361</name>
</gene>
<dbReference type="Proteomes" id="UP001054945">
    <property type="component" value="Unassembled WGS sequence"/>
</dbReference>
<name>A0AAV4PRX6_CAEEX</name>
<accession>A0AAV4PRX6</accession>
<keyword evidence="2" id="KW-1185">Reference proteome</keyword>
<dbReference type="AlphaFoldDB" id="A0AAV4PRX6"/>
<sequence length="87" mass="9849">MRLLCCASHYNSRDVPLVSSWLSTSSAGSAHSWRSFGGGWASTYKVLKKIYLKSRDIHRFATDIEKVGREGISTRIFPHCRIFSAKQ</sequence>
<organism evidence="1 2">
    <name type="scientific">Caerostris extrusa</name>
    <name type="common">Bark spider</name>
    <name type="synonym">Caerostris bankana</name>
    <dbReference type="NCBI Taxonomy" id="172846"/>
    <lineage>
        <taxon>Eukaryota</taxon>
        <taxon>Metazoa</taxon>
        <taxon>Ecdysozoa</taxon>
        <taxon>Arthropoda</taxon>
        <taxon>Chelicerata</taxon>
        <taxon>Arachnida</taxon>
        <taxon>Araneae</taxon>
        <taxon>Araneomorphae</taxon>
        <taxon>Entelegynae</taxon>
        <taxon>Araneoidea</taxon>
        <taxon>Araneidae</taxon>
        <taxon>Caerostris</taxon>
    </lineage>
</organism>
<evidence type="ECO:0000313" key="2">
    <source>
        <dbReference type="Proteomes" id="UP001054945"/>
    </source>
</evidence>
<evidence type="ECO:0000313" key="1">
    <source>
        <dbReference type="EMBL" id="GIX98675.1"/>
    </source>
</evidence>
<reference evidence="1 2" key="1">
    <citation type="submission" date="2021-06" db="EMBL/GenBank/DDBJ databases">
        <title>Caerostris extrusa draft genome.</title>
        <authorList>
            <person name="Kono N."/>
            <person name="Arakawa K."/>
        </authorList>
    </citation>
    <scope>NUCLEOTIDE SEQUENCE [LARGE SCALE GENOMIC DNA]</scope>
</reference>